<dbReference type="GO" id="GO:0005634">
    <property type="term" value="C:nucleus"/>
    <property type="evidence" value="ECO:0007669"/>
    <property type="project" value="UniProtKB-SubCell"/>
</dbReference>
<evidence type="ECO:0000256" key="2">
    <source>
        <dbReference type="ARBA" id="ARBA00022723"/>
    </source>
</evidence>
<keyword evidence="6" id="KW-0804">Transcription</keyword>
<evidence type="ECO:0000256" key="4">
    <source>
        <dbReference type="ARBA" id="ARBA00022833"/>
    </source>
</evidence>
<dbReference type="GO" id="GO:0008270">
    <property type="term" value="F:zinc ion binding"/>
    <property type="evidence" value="ECO:0007669"/>
    <property type="project" value="UniProtKB-KW"/>
</dbReference>
<dbReference type="GO" id="GO:0009791">
    <property type="term" value="P:post-embryonic development"/>
    <property type="evidence" value="ECO:0007669"/>
    <property type="project" value="UniProtKB-ARBA"/>
</dbReference>
<feature type="region of interest" description="Disordered" evidence="9">
    <location>
        <begin position="331"/>
        <end position="364"/>
    </location>
</feature>
<dbReference type="PANTHER" id="PTHR46481:SF10">
    <property type="entry name" value="ZINC FINGER BED DOMAIN-CONTAINING PROTEIN 39"/>
    <property type="match status" value="1"/>
</dbReference>
<proteinExistence type="predicted"/>
<gene>
    <name evidence="11" type="ORF">QR680_002453</name>
</gene>
<name>A0AA39H2S2_9BILA</name>
<keyword evidence="5" id="KW-0805">Transcription regulation</keyword>
<feature type="compositionally biased region" description="Low complexity" evidence="9">
    <location>
        <begin position="216"/>
        <end position="241"/>
    </location>
</feature>
<dbReference type="PROSITE" id="PS50808">
    <property type="entry name" value="ZF_BED"/>
    <property type="match status" value="1"/>
</dbReference>
<accession>A0AA39H2S2</accession>
<evidence type="ECO:0000256" key="5">
    <source>
        <dbReference type="ARBA" id="ARBA00023015"/>
    </source>
</evidence>
<dbReference type="AlphaFoldDB" id="A0AA39H2S2"/>
<evidence type="ECO:0000256" key="7">
    <source>
        <dbReference type="ARBA" id="ARBA00023242"/>
    </source>
</evidence>
<evidence type="ECO:0000256" key="1">
    <source>
        <dbReference type="ARBA" id="ARBA00004123"/>
    </source>
</evidence>
<evidence type="ECO:0000313" key="11">
    <source>
        <dbReference type="EMBL" id="KAK0398160.1"/>
    </source>
</evidence>
<feature type="domain" description="BED-type" evidence="10">
    <location>
        <begin position="121"/>
        <end position="174"/>
    </location>
</feature>
<feature type="region of interest" description="Disordered" evidence="9">
    <location>
        <begin position="461"/>
        <end position="501"/>
    </location>
</feature>
<dbReference type="EMBL" id="JAUCMV010000005">
    <property type="protein sequence ID" value="KAK0398160.1"/>
    <property type="molecule type" value="Genomic_DNA"/>
</dbReference>
<dbReference type="GO" id="GO:0003677">
    <property type="term" value="F:DNA binding"/>
    <property type="evidence" value="ECO:0007669"/>
    <property type="project" value="InterPro"/>
</dbReference>
<dbReference type="InterPro" id="IPR003656">
    <property type="entry name" value="Znf_BED"/>
</dbReference>
<dbReference type="InterPro" id="IPR052035">
    <property type="entry name" value="ZnF_BED_domain_contain"/>
</dbReference>
<evidence type="ECO:0000256" key="8">
    <source>
        <dbReference type="PROSITE-ProRule" id="PRU00027"/>
    </source>
</evidence>
<dbReference type="SUPFAM" id="SSF57667">
    <property type="entry name" value="beta-beta-alpha zinc fingers"/>
    <property type="match status" value="1"/>
</dbReference>
<keyword evidence="3 8" id="KW-0863">Zinc-finger</keyword>
<evidence type="ECO:0000259" key="10">
    <source>
        <dbReference type="PROSITE" id="PS50808"/>
    </source>
</evidence>
<comment type="subcellular location">
    <subcellularLocation>
        <location evidence="1">Nucleus</location>
    </subcellularLocation>
</comment>
<organism evidence="11 12">
    <name type="scientific">Steinernema hermaphroditum</name>
    <dbReference type="NCBI Taxonomy" id="289476"/>
    <lineage>
        <taxon>Eukaryota</taxon>
        <taxon>Metazoa</taxon>
        <taxon>Ecdysozoa</taxon>
        <taxon>Nematoda</taxon>
        <taxon>Chromadorea</taxon>
        <taxon>Rhabditida</taxon>
        <taxon>Tylenchina</taxon>
        <taxon>Panagrolaimomorpha</taxon>
        <taxon>Strongyloidoidea</taxon>
        <taxon>Steinernematidae</taxon>
        <taxon>Steinernema</taxon>
    </lineage>
</organism>
<evidence type="ECO:0000256" key="3">
    <source>
        <dbReference type="ARBA" id="ARBA00022771"/>
    </source>
</evidence>
<evidence type="ECO:0000313" key="12">
    <source>
        <dbReference type="Proteomes" id="UP001175271"/>
    </source>
</evidence>
<keyword evidence="2" id="KW-0479">Metal-binding</keyword>
<dbReference type="InterPro" id="IPR036236">
    <property type="entry name" value="Znf_C2H2_sf"/>
</dbReference>
<evidence type="ECO:0000256" key="6">
    <source>
        <dbReference type="ARBA" id="ARBA00023163"/>
    </source>
</evidence>
<feature type="compositionally biased region" description="Low complexity" evidence="9">
    <location>
        <begin position="262"/>
        <end position="271"/>
    </location>
</feature>
<protein>
    <recommendedName>
        <fullName evidence="10">BED-type domain-containing protein</fullName>
    </recommendedName>
</protein>
<dbReference type="PANTHER" id="PTHR46481">
    <property type="entry name" value="ZINC FINGER BED DOMAIN-CONTAINING PROTEIN 4"/>
    <property type="match status" value="1"/>
</dbReference>
<reference evidence="11" key="1">
    <citation type="submission" date="2023-06" db="EMBL/GenBank/DDBJ databases">
        <title>Genomic analysis of the entomopathogenic nematode Steinernema hermaphroditum.</title>
        <authorList>
            <person name="Schwarz E.M."/>
            <person name="Heppert J.K."/>
            <person name="Baniya A."/>
            <person name="Schwartz H.T."/>
            <person name="Tan C.-H."/>
            <person name="Antoshechkin I."/>
            <person name="Sternberg P.W."/>
            <person name="Goodrich-Blair H."/>
            <person name="Dillman A.R."/>
        </authorList>
    </citation>
    <scope>NUCLEOTIDE SEQUENCE</scope>
    <source>
        <strain evidence="11">PS9179</strain>
        <tissue evidence="11">Whole animal</tissue>
    </source>
</reference>
<comment type="caution">
    <text evidence="11">The sequence shown here is derived from an EMBL/GenBank/DDBJ whole genome shotgun (WGS) entry which is preliminary data.</text>
</comment>
<keyword evidence="12" id="KW-1185">Reference proteome</keyword>
<keyword evidence="4" id="KW-0862">Zinc</keyword>
<evidence type="ECO:0000256" key="9">
    <source>
        <dbReference type="SAM" id="MobiDB-lite"/>
    </source>
</evidence>
<keyword evidence="7" id="KW-0539">Nucleus</keyword>
<feature type="region of interest" description="Disordered" evidence="9">
    <location>
        <begin position="203"/>
        <end position="273"/>
    </location>
</feature>
<dbReference type="Pfam" id="PF02892">
    <property type="entry name" value="zf-BED"/>
    <property type="match status" value="1"/>
</dbReference>
<dbReference type="SMART" id="SM00614">
    <property type="entry name" value="ZnF_BED"/>
    <property type="match status" value="1"/>
</dbReference>
<dbReference type="Proteomes" id="UP001175271">
    <property type="component" value="Unassembled WGS sequence"/>
</dbReference>
<sequence length="663" mass="72312">MRKQKTEGVSPILDSSFLSRRVTIDLSLTNEKAFIGAGLPAALACCMPQNASALISVNHNRMSAETLLESFQSVSQFKRLSSSLAAAAAAHNSSAICGSLPPLTKPTHVYRPKGPGSGSSVKTAKVWRFFDQLPAPEQAASCKICGKTIKATNSSTTGMIRHLRSCHVHQYQQLQEARSLALKNGVVPSKPAEERAREQLLREFTQLPPKQELTGTTVASSQADDATSSSSVASLSPPRSTGAGNSQPAPHSIDALVSQSRPPLGHSGLPLDLPPLPSSFEHALNNLKALTSQTGKNASGDMQPLDMSKQFMQNEGAMKQAVKRVVDLSQSLPKRQKLSPPPKPDEQTLSNPINLSADEWGDSHPEAKKLTNQIAMMLLVDRQHPTMVDRGGFRALLQSMFPKYRMPSAEKFQSEIMPSLLNQLNFSPLRSDFAIKFWQNNMFSHNISAPVNTTTEITGLISPTTTVESGRSDSSTSSSLGDRDDIENDAPQTRLPVAPPSAIDRATLQNSIRSAQNISRSFSHSLQLGIPEDDSDSSSSADSEISLQDKLDAFLDFIGRYVFPYDEVVSLVSRCHLLFQHFEHNPLDCAYLQAQIAASGKGKLTIPRIENGPPELTRCLQFVLRYIDEIMKCHESHPIPEFVAFTAEEQQFLTDLNDHVAAL</sequence>